<dbReference type="Pfam" id="PF00999">
    <property type="entry name" value="Na_H_Exchanger"/>
    <property type="match status" value="1"/>
</dbReference>
<dbReference type="Proteomes" id="UP000216361">
    <property type="component" value="Unassembled WGS sequence"/>
</dbReference>
<evidence type="ECO:0000256" key="8">
    <source>
        <dbReference type="ARBA" id="ARBA00022989"/>
    </source>
</evidence>
<feature type="transmembrane region" description="Helical" evidence="11">
    <location>
        <begin position="181"/>
        <end position="202"/>
    </location>
</feature>
<sequence>MGDLFTIVILLSAAVLAVPVAKKIGLGSVLGYLAAGIIIGPAALGIVTDVDEMLHISEFGVVMLLFLIGLELKPSRLWVMRHAVFGIGGAQVLVTATALTAIGYGLIGFSLPIAVIGGFGLALSSTAFVLPMLAERDLLPTQTGRDGFALLLFQDLAIIPLVALLPLLAPDGGATADADPWRAVGEAVLALLLVFFGGRFLIRPIFRMVAASKTHEIFIATALLVVVGTATLVHAAGLSMSLGAFIAGVLLADSEYRHELQVDIEPFKGLLLGLFFIAIGMGLRLDLLAQSPVRLLLMILGLMAVKALVIYALLRGTGRKDASARQTGLALAQGGEFGFVLFQQAVADKVMGAADAAELSLIVTCSMMLTPLLFAAHERWVAPRLVEADAAREFDAMPDETPEVIICGFGRFGQVVGRLLSARRIPYTALETNAKQVDFIRQYGNYVYYGDPTRMELLRVAGIEEARVVVIAFDDIAAAVKLVTEVQQHFPHVTLYARARNRRHVYLLMEAGLPPENVLREALYSSLVMGERILTTLGMTPAEAERTARTFRDHDEAMILRQFAVFQDEAELIRTSKNAARELMDLFENDAPPERRSRRG</sequence>
<feature type="transmembrane region" description="Helical" evidence="11">
    <location>
        <begin position="29"/>
        <end position="47"/>
    </location>
</feature>
<feature type="transmembrane region" description="Helical" evidence="11">
    <location>
        <begin position="295"/>
        <end position="314"/>
    </location>
</feature>
<dbReference type="RefSeq" id="WP_094408412.1">
    <property type="nucleotide sequence ID" value="NZ_BMJZ01000004.1"/>
</dbReference>
<organism evidence="13 14">
    <name type="scientific">Elstera cyanobacteriorum</name>
    <dbReference type="NCBI Taxonomy" id="2022747"/>
    <lineage>
        <taxon>Bacteria</taxon>
        <taxon>Pseudomonadati</taxon>
        <taxon>Pseudomonadota</taxon>
        <taxon>Alphaproteobacteria</taxon>
        <taxon>Rhodospirillales</taxon>
        <taxon>Rhodospirillaceae</taxon>
        <taxon>Elstera</taxon>
    </lineage>
</organism>
<evidence type="ECO:0000256" key="11">
    <source>
        <dbReference type="SAM" id="Phobius"/>
    </source>
</evidence>
<dbReference type="GO" id="GO:0012505">
    <property type="term" value="C:endomembrane system"/>
    <property type="evidence" value="ECO:0007669"/>
    <property type="project" value="UniProtKB-SubCell"/>
</dbReference>
<keyword evidence="4" id="KW-0050">Antiport</keyword>
<keyword evidence="9" id="KW-0406">Ion transport</keyword>
<dbReference type="InterPro" id="IPR004771">
    <property type="entry name" value="K/H_exchanger"/>
</dbReference>
<dbReference type="NCBIfam" id="TIGR00932">
    <property type="entry name" value="2a37"/>
    <property type="match status" value="1"/>
</dbReference>
<accession>A0A255XQR1</accession>
<reference evidence="13 14" key="1">
    <citation type="submission" date="2017-07" db="EMBL/GenBank/DDBJ databases">
        <title>Elstera cyanobacteriorum sp. nov., a novel bacterium isolated from cyanobacterial aggregates in a eutrophic lake.</title>
        <authorList>
            <person name="Cai H."/>
        </authorList>
    </citation>
    <scope>NUCLEOTIDE SEQUENCE [LARGE SCALE GENOMIC DNA]</scope>
    <source>
        <strain evidence="13 14">TH019</strain>
    </source>
</reference>
<dbReference type="GO" id="GO:0008324">
    <property type="term" value="F:monoatomic cation transmembrane transporter activity"/>
    <property type="evidence" value="ECO:0007669"/>
    <property type="project" value="InterPro"/>
</dbReference>
<dbReference type="InterPro" id="IPR038770">
    <property type="entry name" value="Na+/solute_symporter_sf"/>
</dbReference>
<feature type="transmembrane region" description="Helical" evidence="11">
    <location>
        <begin position="223"/>
        <end position="250"/>
    </location>
</feature>
<evidence type="ECO:0000259" key="12">
    <source>
        <dbReference type="PROSITE" id="PS51201"/>
    </source>
</evidence>
<keyword evidence="14" id="KW-1185">Reference proteome</keyword>
<keyword evidence="10 11" id="KW-0472">Membrane</keyword>
<keyword evidence="6 11" id="KW-0812">Transmembrane</keyword>
<evidence type="ECO:0000313" key="13">
    <source>
        <dbReference type="EMBL" id="OYQ19308.1"/>
    </source>
</evidence>
<dbReference type="PANTHER" id="PTHR46157">
    <property type="entry name" value="K(+) EFFLUX ANTIPORTER 3, CHLOROPLASTIC"/>
    <property type="match status" value="1"/>
</dbReference>
<comment type="caution">
    <text evidence="13">The sequence shown here is derived from an EMBL/GenBank/DDBJ whole genome shotgun (WGS) entry which is preliminary data.</text>
</comment>
<keyword evidence="7" id="KW-0630">Potassium</keyword>
<dbReference type="InterPro" id="IPR006153">
    <property type="entry name" value="Cation/H_exchanger_TM"/>
</dbReference>
<dbReference type="FunFam" id="3.40.50.720:FF:000036">
    <property type="entry name" value="Glutathione-regulated potassium-efflux system protein KefB"/>
    <property type="match status" value="1"/>
</dbReference>
<evidence type="ECO:0000256" key="5">
    <source>
        <dbReference type="ARBA" id="ARBA00022538"/>
    </source>
</evidence>
<evidence type="ECO:0000256" key="7">
    <source>
        <dbReference type="ARBA" id="ARBA00022958"/>
    </source>
</evidence>
<dbReference type="AlphaFoldDB" id="A0A255XQR1"/>
<feature type="transmembrane region" description="Helical" evidence="11">
    <location>
        <begin position="146"/>
        <end position="169"/>
    </location>
</feature>
<dbReference type="Gene3D" id="3.40.50.720">
    <property type="entry name" value="NAD(P)-binding Rossmann-like Domain"/>
    <property type="match status" value="1"/>
</dbReference>
<name>A0A255XQR1_9PROT</name>
<evidence type="ECO:0000256" key="4">
    <source>
        <dbReference type="ARBA" id="ARBA00022449"/>
    </source>
</evidence>
<dbReference type="SUPFAM" id="SSF51735">
    <property type="entry name" value="NAD(P)-binding Rossmann-fold domains"/>
    <property type="match status" value="1"/>
</dbReference>
<dbReference type="GO" id="GO:0005886">
    <property type="term" value="C:plasma membrane"/>
    <property type="evidence" value="ECO:0007669"/>
    <property type="project" value="TreeGrafter"/>
</dbReference>
<comment type="subcellular location">
    <subcellularLocation>
        <location evidence="1">Endomembrane system</location>
        <topology evidence="1">Multi-pass membrane protein</topology>
    </subcellularLocation>
</comment>
<dbReference type="PANTHER" id="PTHR46157:SF4">
    <property type="entry name" value="K(+) EFFLUX ANTIPORTER 3, CHLOROPLASTIC"/>
    <property type="match status" value="1"/>
</dbReference>
<dbReference type="GO" id="GO:0006813">
    <property type="term" value="P:potassium ion transport"/>
    <property type="evidence" value="ECO:0007669"/>
    <property type="project" value="UniProtKB-KW"/>
</dbReference>
<evidence type="ECO:0000256" key="10">
    <source>
        <dbReference type="ARBA" id="ARBA00023136"/>
    </source>
</evidence>
<feature type="transmembrane region" description="Helical" evidence="11">
    <location>
        <begin position="6"/>
        <end position="22"/>
    </location>
</feature>
<dbReference type="OrthoDB" id="9781411at2"/>
<protein>
    <submittedName>
        <fullName evidence="13">Glutathione-regulated potassium-efflux system protein KefB</fullName>
    </submittedName>
</protein>
<keyword evidence="3" id="KW-0813">Transport</keyword>
<feature type="transmembrane region" description="Helical" evidence="11">
    <location>
        <begin position="84"/>
        <end position="107"/>
    </location>
</feature>
<dbReference type="InterPro" id="IPR003148">
    <property type="entry name" value="RCK_N"/>
</dbReference>
<evidence type="ECO:0000256" key="1">
    <source>
        <dbReference type="ARBA" id="ARBA00004127"/>
    </source>
</evidence>
<feature type="transmembrane region" description="Helical" evidence="11">
    <location>
        <begin position="270"/>
        <end position="288"/>
    </location>
</feature>
<keyword evidence="8 11" id="KW-1133">Transmembrane helix</keyword>
<evidence type="ECO:0000256" key="9">
    <source>
        <dbReference type="ARBA" id="ARBA00023065"/>
    </source>
</evidence>
<dbReference type="GO" id="GO:0015297">
    <property type="term" value="F:antiporter activity"/>
    <property type="evidence" value="ECO:0007669"/>
    <property type="project" value="UniProtKB-KW"/>
</dbReference>
<dbReference type="InterPro" id="IPR036291">
    <property type="entry name" value="NAD(P)-bd_dom_sf"/>
</dbReference>
<feature type="domain" description="RCK N-terminal" evidence="12">
    <location>
        <begin position="401"/>
        <end position="519"/>
    </location>
</feature>
<feature type="transmembrane region" description="Helical" evidence="11">
    <location>
        <begin position="53"/>
        <end position="72"/>
    </location>
</feature>
<feature type="transmembrane region" description="Helical" evidence="11">
    <location>
        <begin position="113"/>
        <end position="134"/>
    </location>
</feature>
<dbReference type="GO" id="GO:1902600">
    <property type="term" value="P:proton transmembrane transport"/>
    <property type="evidence" value="ECO:0007669"/>
    <property type="project" value="InterPro"/>
</dbReference>
<evidence type="ECO:0000256" key="2">
    <source>
        <dbReference type="ARBA" id="ARBA00005551"/>
    </source>
</evidence>
<evidence type="ECO:0000313" key="14">
    <source>
        <dbReference type="Proteomes" id="UP000216361"/>
    </source>
</evidence>
<keyword evidence="5" id="KW-0633">Potassium transport</keyword>
<dbReference type="Gene3D" id="1.20.1530.20">
    <property type="match status" value="1"/>
</dbReference>
<evidence type="ECO:0000256" key="3">
    <source>
        <dbReference type="ARBA" id="ARBA00022448"/>
    </source>
</evidence>
<proteinExistence type="inferred from homology"/>
<dbReference type="PROSITE" id="PS51201">
    <property type="entry name" value="RCK_N"/>
    <property type="match status" value="1"/>
</dbReference>
<dbReference type="Pfam" id="PF02254">
    <property type="entry name" value="TrkA_N"/>
    <property type="match status" value="1"/>
</dbReference>
<evidence type="ECO:0000256" key="6">
    <source>
        <dbReference type="ARBA" id="ARBA00022692"/>
    </source>
</evidence>
<dbReference type="EMBL" id="NOXS01000031">
    <property type="protein sequence ID" value="OYQ19308.1"/>
    <property type="molecule type" value="Genomic_DNA"/>
</dbReference>
<gene>
    <name evidence="13" type="ORF">CHR90_07685</name>
</gene>
<comment type="similarity">
    <text evidence="2">Belongs to the monovalent cation:proton antiporter 2 (CPA2) transporter (TC 2.A.37) family.</text>
</comment>